<reference evidence="2" key="1">
    <citation type="submission" date="2017-04" db="EMBL/GenBank/DDBJ databases">
        <title>Genome evolution of the luminous symbionts of deep sea anglerfish.</title>
        <authorList>
            <person name="Hendry T.A."/>
        </authorList>
    </citation>
    <scope>NUCLEOTIDE SEQUENCE [LARGE SCALE GENOMIC DNA]</scope>
</reference>
<dbReference type="Proteomes" id="UP000218160">
    <property type="component" value="Chromosome 2"/>
</dbReference>
<proteinExistence type="predicted"/>
<evidence type="ECO:0000313" key="2">
    <source>
        <dbReference type="Proteomes" id="UP000218160"/>
    </source>
</evidence>
<sequence length="48" mass="5407">MAMFQVKQLLGGTLSLKNHNAHISETYAMIKVLHKLTRLSISKIEVVI</sequence>
<gene>
    <name evidence="1" type="ORF">BTN50_1808</name>
</gene>
<evidence type="ECO:0000313" key="1">
    <source>
        <dbReference type="EMBL" id="ATF10234.1"/>
    </source>
</evidence>
<dbReference type="EMBL" id="CP020663">
    <property type="protein sequence ID" value="ATF10234.1"/>
    <property type="molecule type" value="Genomic_DNA"/>
</dbReference>
<protein>
    <submittedName>
        <fullName evidence="1">Mobile element protein</fullName>
    </submittedName>
</protein>
<dbReference type="KEGG" id="elux:BTN50_1808"/>
<keyword evidence="2" id="KW-1185">Reference proteome</keyword>
<organism evidence="1 2">
    <name type="scientific">Candidatus Enterovibrio altilux</name>
    <dbReference type="NCBI Taxonomy" id="1927128"/>
    <lineage>
        <taxon>Bacteria</taxon>
        <taxon>Pseudomonadati</taxon>
        <taxon>Pseudomonadota</taxon>
        <taxon>Gammaproteobacteria</taxon>
        <taxon>Vibrionales</taxon>
        <taxon>Vibrionaceae</taxon>
        <taxon>Enterovibrio</taxon>
    </lineage>
</organism>
<name>A0A291BB75_9GAMM</name>
<accession>A0A291BB75</accession>
<dbReference type="AlphaFoldDB" id="A0A291BB75"/>